<feature type="chain" id="PRO_5008271023" evidence="1">
    <location>
        <begin position="20"/>
        <end position="134"/>
    </location>
</feature>
<sequence>MRFATYLTIVFAVLNFVNALLLFPQFDNDDRERLVARNYGFPLFWYRKPIYNDNITGGQVLDRRRRSSTMSYINVGHSFYGPWDITVKRNGDYIDYNDYDVHLEWQFRPNSPELPYDDVSIANGYIDAFAFGLR</sequence>
<feature type="signal peptide" evidence="1">
    <location>
        <begin position="1"/>
        <end position="19"/>
    </location>
</feature>
<accession>A0A195EXA7</accession>
<reference evidence="2 3" key="1">
    <citation type="submission" date="2016-03" db="EMBL/GenBank/DDBJ databases">
        <title>Trachymyrmex septentrionalis WGS genome.</title>
        <authorList>
            <person name="Nygaard S."/>
            <person name="Hu H."/>
            <person name="Boomsma J."/>
            <person name="Zhang G."/>
        </authorList>
    </citation>
    <scope>NUCLEOTIDE SEQUENCE [LARGE SCALE GENOMIC DNA]</scope>
    <source>
        <strain evidence="2">Tsep2-gDNA-1</strain>
        <tissue evidence="2">Whole body</tissue>
    </source>
</reference>
<protein>
    <submittedName>
        <fullName evidence="2">Uncharacterized protein</fullName>
    </submittedName>
</protein>
<evidence type="ECO:0000313" key="3">
    <source>
        <dbReference type="Proteomes" id="UP000078541"/>
    </source>
</evidence>
<proteinExistence type="predicted"/>
<dbReference type="Proteomes" id="UP000078541">
    <property type="component" value="Unassembled WGS sequence"/>
</dbReference>
<evidence type="ECO:0000256" key="1">
    <source>
        <dbReference type="SAM" id="SignalP"/>
    </source>
</evidence>
<keyword evidence="3" id="KW-1185">Reference proteome</keyword>
<dbReference type="EMBL" id="KQ981953">
    <property type="protein sequence ID" value="KYN32514.1"/>
    <property type="molecule type" value="Genomic_DNA"/>
</dbReference>
<gene>
    <name evidence="2" type="ORF">ALC56_13372</name>
</gene>
<name>A0A195EXA7_9HYME</name>
<keyword evidence="1" id="KW-0732">Signal</keyword>
<organism evidence="2 3">
    <name type="scientific">Trachymyrmex septentrionalis</name>
    <dbReference type="NCBI Taxonomy" id="34720"/>
    <lineage>
        <taxon>Eukaryota</taxon>
        <taxon>Metazoa</taxon>
        <taxon>Ecdysozoa</taxon>
        <taxon>Arthropoda</taxon>
        <taxon>Hexapoda</taxon>
        <taxon>Insecta</taxon>
        <taxon>Pterygota</taxon>
        <taxon>Neoptera</taxon>
        <taxon>Endopterygota</taxon>
        <taxon>Hymenoptera</taxon>
        <taxon>Apocrita</taxon>
        <taxon>Aculeata</taxon>
        <taxon>Formicoidea</taxon>
        <taxon>Formicidae</taxon>
        <taxon>Myrmicinae</taxon>
        <taxon>Trachymyrmex</taxon>
    </lineage>
</organism>
<evidence type="ECO:0000313" key="2">
    <source>
        <dbReference type="EMBL" id="KYN32514.1"/>
    </source>
</evidence>
<dbReference type="AlphaFoldDB" id="A0A195EXA7"/>